<dbReference type="SUPFAM" id="SSF46934">
    <property type="entry name" value="UBA-like"/>
    <property type="match status" value="1"/>
</dbReference>
<evidence type="ECO:0000256" key="2">
    <source>
        <dbReference type="ARBA" id="ARBA00022723"/>
    </source>
</evidence>
<dbReference type="InterPro" id="IPR009060">
    <property type="entry name" value="UBA-like_sf"/>
</dbReference>
<evidence type="ECO:0000256" key="5">
    <source>
        <dbReference type="ARBA" id="ARBA00023242"/>
    </source>
</evidence>
<keyword evidence="10" id="KW-1185">Reference proteome</keyword>
<feature type="domain" description="DM" evidence="8">
    <location>
        <begin position="61"/>
        <end position="108"/>
    </location>
</feature>
<reference evidence="11" key="1">
    <citation type="submission" date="2025-08" db="UniProtKB">
        <authorList>
            <consortium name="RefSeq"/>
        </authorList>
    </citation>
    <scope>IDENTIFICATION</scope>
    <source>
        <tissue evidence="11">Muscle</tissue>
    </source>
</reference>
<gene>
    <name evidence="11" type="primary">LOC106470192</name>
</gene>
<evidence type="ECO:0000313" key="11">
    <source>
        <dbReference type="RefSeq" id="XP_013786186.1"/>
    </source>
</evidence>
<evidence type="ECO:0000256" key="4">
    <source>
        <dbReference type="ARBA" id="ARBA00023125"/>
    </source>
</evidence>
<dbReference type="InterPro" id="IPR005173">
    <property type="entry name" value="DMA"/>
</dbReference>
<dbReference type="SUPFAM" id="SSF82927">
    <property type="entry name" value="Cysteine-rich DNA binding domain, (DM domain)"/>
    <property type="match status" value="1"/>
</dbReference>
<dbReference type="PROSITE" id="PS40000">
    <property type="entry name" value="DM_1"/>
    <property type="match status" value="1"/>
</dbReference>
<proteinExistence type="inferred from homology"/>
<keyword evidence="3 6" id="KW-0862">Zinc</keyword>
<dbReference type="PROSITE" id="PS51140">
    <property type="entry name" value="CUE"/>
    <property type="match status" value="1"/>
</dbReference>
<dbReference type="Proteomes" id="UP000694941">
    <property type="component" value="Unplaced"/>
</dbReference>
<dbReference type="PROSITE" id="PS50809">
    <property type="entry name" value="DM_2"/>
    <property type="match status" value="1"/>
</dbReference>
<keyword evidence="4 6" id="KW-0238">DNA-binding</keyword>
<evidence type="ECO:0000259" key="9">
    <source>
        <dbReference type="PROSITE" id="PS51140"/>
    </source>
</evidence>
<evidence type="ECO:0000259" key="8">
    <source>
        <dbReference type="PROSITE" id="PS50809"/>
    </source>
</evidence>
<comment type="similarity">
    <text evidence="1">Belongs to the DMRT family.</text>
</comment>
<dbReference type="InterPro" id="IPR003892">
    <property type="entry name" value="CUE"/>
</dbReference>
<keyword evidence="2 6" id="KW-0479">Metal-binding</keyword>
<keyword evidence="5 6" id="KW-0539">Nucleus</keyword>
<name>A0ABM1BPJ0_LIMPO</name>
<feature type="region of interest" description="Disordered" evidence="7">
    <location>
        <begin position="459"/>
        <end position="487"/>
    </location>
</feature>
<sequence>MNLSTRLHDSTINLCDIDITYGLEGTPSSMASVTAGALSTLHPVTSVIMRPAERFHRTPKCARCRNHGVVSTLRGHKHYCRWRDCTCDKCTLIVERQRVMAAQVSLRRQQAREENEARELSLFYGCQDGIFAFHHADLNFPVAMTQVLNSQQGLTFTDKDLERRTRAPRGPGLMRPRPSSNIQEANPDKIKRVFQPQSLVSSGLRPNIELTTLEMKNKDPVQTSMACGDQSSRKVGRTEEPLASEKCNIHLTECESLASSKKSSSKMSPVDILSRIFPKTNRSFLTLALQESNGDVLQVIDNLLASKAGQEDDYLNSSTIPGTSKEIPLQRLQSNDPAFSVSSSSSSATSLHPSGVTSQTFMSVYSVVSPTQHNTPYLLFAGNPSFHHSCPSAHARRDVINTTSSHSGLFPGSNLHGSSLRPDHSAIFGPSVLGTFSQPVSYVPDTLLKRLTETVATGNKEVETPLDGSVSPCDDDDDCSGSDIKRI</sequence>
<dbReference type="InterPro" id="IPR026607">
    <property type="entry name" value="DMRT"/>
</dbReference>
<accession>A0ABM1BPJ0</accession>
<evidence type="ECO:0000256" key="6">
    <source>
        <dbReference type="PROSITE-ProRule" id="PRU00070"/>
    </source>
</evidence>
<evidence type="ECO:0000256" key="1">
    <source>
        <dbReference type="ARBA" id="ARBA00006834"/>
    </source>
</evidence>
<dbReference type="PANTHER" id="PTHR12322:SF116">
    <property type="entry name" value="DOUBLESEX-MAB RELATED 99B"/>
    <property type="match status" value="1"/>
</dbReference>
<comment type="subcellular location">
    <subcellularLocation>
        <location evidence="6">Nucleus</location>
    </subcellularLocation>
</comment>
<dbReference type="GeneID" id="106470192"/>
<feature type="domain" description="CUE" evidence="9">
    <location>
        <begin position="265"/>
        <end position="311"/>
    </location>
</feature>
<evidence type="ECO:0000256" key="7">
    <source>
        <dbReference type="SAM" id="MobiDB-lite"/>
    </source>
</evidence>
<feature type="DNA-binding region" description="DM" evidence="6">
    <location>
        <begin position="61"/>
        <end position="108"/>
    </location>
</feature>
<evidence type="ECO:0000313" key="10">
    <source>
        <dbReference type="Proteomes" id="UP000694941"/>
    </source>
</evidence>
<organism evidence="10 11">
    <name type="scientific">Limulus polyphemus</name>
    <name type="common">Atlantic horseshoe crab</name>
    <dbReference type="NCBI Taxonomy" id="6850"/>
    <lineage>
        <taxon>Eukaryota</taxon>
        <taxon>Metazoa</taxon>
        <taxon>Ecdysozoa</taxon>
        <taxon>Arthropoda</taxon>
        <taxon>Chelicerata</taxon>
        <taxon>Merostomata</taxon>
        <taxon>Xiphosura</taxon>
        <taxon>Limulidae</taxon>
        <taxon>Limulus</taxon>
    </lineage>
</organism>
<dbReference type="PANTHER" id="PTHR12322">
    <property type="entry name" value="DOUBLESEX AND MAB-3 RELATED TRANSCRIPTION FACTOR DMRT"/>
    <property type="match status" value="1"/>
</dbReference>
<dbReference type="RefSeq" id="XP_013786186.1">
    <property type="nucleotide sequence ID" value="XM_013930732.2"/>
</dbReference>
<feature type="region of interest" description="Disordered" evidence="7">
    <location>
        <begin position="163"/>
        <end position="184"/>
    </location>
</feature>
<evidence type="ECO:0000256" key="3">
    <source>
        <dbReference type="ARBA" id="ARBA00022833"/>
    </source>
</evidence>
<dbReference type="InterPro" id="IPR001275">
    <property type="entry name" value="DM_DNA-bd"/>
</dbReference>
<dbReference type="Pfam" id="PF00751">
    <property type="entry name" value="DM"/>
    <property type="match status" value="1"/>
</dbReference>
<dbReference type="InterPro" id="IPR036407">
    <property type="entry name" value="DM_DNA-bd_sf"/>
</dbReference>
<dbReference type="SMART" id="SM00301">
    <property type="entry name" value="DM"/>
    <property type="match status" value="1"/>
</dbReference>
<dbReference type="Gene3D" id="4.10.1040.10">
    <property type="entry name" value="DM DNA-binding domain"/>
    <property type="match status" value="1"/>
</dbReference>
<dbReference type="Pfam" id="PF03474">
    <property type="entry name" value="DMA"/>
    <property type="match status" value="1"/>
</dbReference>
<protein>
    <submittedName>
        <fullName evidence="11">Doublesex- and mab-3-related transcription factor A2-like</fullName>
    </submittedName>
</protein>